<accession>A0AAN8CGG1</accession>
<proteinExistence type="predicted"/>
<dbReference type="Proteomes" id="UP001335648">
    <property type="component" value="Unassembled WGS sequence"/>
</dbReference>
<reference evidence="1 2" key="1">
    <citation type="journal article" date="2023" name="Mol. Biol. Evol.">
        <title>Genomics of Secondarily Temperate Adaptation in the Only Non-Antarctic Icefish.</title>
        <authorList>
            <person name="Rivera-Colon A.G."/>
            <person name="Rayamajhi N."/>
            <person name="Minhas B.F."/>
            <person name="Madrigal G."/>
            <person name="Bilyk K.T."/>
            <person name="Yoon V."/>
            <person name="Hune M."/>
            <person name="Gregory S."/>
            <person name="Cheng C.H.C."/>
            <person name="Catchen J.M."/>
        </authorList>
    </citation>
    <scope>NUCLEOTIDE SEQUENCE [LARGE SCALE GENOMIC DNA]</scope>
    <source>
        <strain evidence="1">JC2023a</strain>
    </source>
</reference>
<sequence length="82" mass="9060">MEHPLTRCVQPVITGLMSAESSSSLPESELCFLASVQTKAWRLWRASCPGLTRPRSGSGGAWLCPPWTSIATEQRREKELCV</sequence>
<dbReference type="EMBL" id="JAULUE010002051">
    <property type="protein sequence ID" value="KAK5901683.1"/>
    <property type="molecule type" value="Genomic_DNA"/>
</dbReference>
<name>A0AAN8CGG1_9TELE</name>
<keyword evidence="2" id="KW-1185">Reference proteome</keyword>
<comment type="caution">
    <text evidence="1">The sequence shown here is derived from an EMBL/GenBank/DDBJ whole genome shotgun (WGS) entry which is preliminary data.</text>
</comment>
<evidence type="ECO:0000313" key="1">
    <source>
        <dbReference type="EMBL" id="KAK5901683.1"/>
    </source>
</evidence>
<gene>
    <name evidence="1" type="ORF">CesoFtcFv8_007020</name>
</gene>
<organism evidence="1 2">
    <name type="scientific">Champsocephalus esox</name>
    <name type="common">pike icefish</name>
    <dbReference type="NCBI Taxonomy" id="159716"/>
    <lineage>
        <taxon>Eukaryota</taxon>
        <taxon>Metazoa</taxon>
        <taxon>Chordata</taxon>
        <taxon>Craniata</taxon>
        <taxon>Vertebrata</taxon>
        <taxon>Euteleostomi</taxon>
        <taxon>Actinopterygii</taxon>
        <taxon>Neopterygii</taxon>
        <taxon>Teleostei</taxon>
        <taxon>Neoteleostei</taxon>
        <taxon>Acanthomorphata</taxon>
        <taxon>Eupercaria</taxon>
        <taxon>Perciformes</taxon>
        <taxon>Notothenioidei</taxon>
        <taxon>Channichthyidae</taxon>
        <taxon>Champsocephalus</taxon>
    </lineage>
</organism>
<dbReference type="AlphaFoldDB" id="A0AAN8CGG1"/>
<protein>
    <submittedName>
        <fullName evidence="1">Uncharacterized protein</fullName>
    </submittedName>
</protein>
<evidence type="ECO:0000313" key="2">
    <source>
        <dbReference type="Proteomes" id="UP001335648"/>
    </source>
</evidence>